<gene>
    <name evidence="1" type="ORF">GN157_04645</name>
</gene>
<comment type="caution">
    <text evidence="1">The sequence shown here is derived from an EMBL/GenBank/DDBJ whole genome shotgun (WGS) entry which is preliminary data.</text>
</comment>
<evidence type="ECO:0000313" key="1">
    <source>
        <dbReference type="EMBL" id="MUV02990.1"/>
    </source>
</evidence>
<dbReference type="AlphaFoldDB" id="A0A6N8HAU8"/>
<proteinExistence type="predicted"/>
<evidence type="ECO:0000313" key="2">
    <source>
        <dbReference type="Proteomes" id="UP000433945"/>
    </source>
</evidence>
<evidence type="ECO:0008006" key="3">
    <source>
        <dbReference type="Google" id="ProtNLM"/>
    </source>
</evidence>
<dbReference type="InterPro" id="IPR032774">
    <property type="entry name" value="WG_beta_rep"/>
</dbReference>
<dbReference type="EMBL" id="WOWP01000013">
    <property type="protein sequence ID" value="MUV02990.1"/>
    <property type="molecule type" value="Genomic_DNA"/>
</dbReference>
<dbReference type="RefSeq" id="WP_157481942.1">
    <property type="nucleotide sequence ID" value="NZ_WOWP01000013.1"/>
</dbReference>
<dbReference type="Proteomes" id="UP000433945">
    <property type="component" value="Unassembled WGS sequence"/>
</dbReference>
<dbReference type="PANTHER" id="PTHR37841:SF1">
    <property type="entry name" value="DUF3298 DOMAIN-CONTAINING PROTEIN"/>
    <property type="match status" value="1"/>
</dbReference>
<reference evidence="1 2" key="1">
    <citation type="submission" date="2019-12" db="EMBL/GenBank/DDBJ databases">
        <authorList>
            <person name="Sun J.-Q."/>
        </authorList>
    </citation>
    <scope>NUCLEOTIDE SEQUENCE [LARGE SCALE GENOMIC DNA]</scope>
    <source>
        <strain evidence="1 2">JCM 17928</strain>
    </source>
</reference>
<keyword evidence="2" id="KW-1185">Reference proteome</keyword>
<dbReference type="PANTHER" id="PTHR37841">
    <property type="entry name" value="GLR2918 PROTEIN"/>
    <property type="match status" value="1"/>
</dbReference>
<accession>A0A6N8HAU8</accession>
<sequence length="605" mass="69999">MDTIDNLSFTLVTKLTQSVIKNTASILLLLLVFSCQGQTSGNYKRVNLNNSWGFVDENEKVIIPLGIYDFLNPIDEQNMILAKMNGKDGYIDIHQNILIPFEFEDLGVFSDNGLAPAKKNGKSGAINRKGKVIVPFIYDKVNYFYKSGLAIASKDDKFGFVDGKGKEIIPVIYENVDQTMNDKIVLVSKNKKWAFFSNNGEQLTDFKFDQIKQAYIKQNGRDKDTYFKGGLAIAIIGNQVQYLDQNLKEVIPLGKYDFTKSLNKNGFGIVGKNNKFGIINNQGREVVPLEYDTILHPTRYTNILELFILKKNETLKILDENTKVIKENILACTWDKIDSDDYYSNVLLVKDYQNKFGIIDEIGKTIIPFEFEKLLPFDAQETTIAKKNNKYGIINYKNIALIPFENDEIHSNKFSKIYIVKQNDKFKLYNKKGIKIIDFVFEDLQPCFYDQDNKFIVRFKGKYGITDITGKEIIPNEFDEISNWVEYGPEAHFVTKNKKIGMYSRDGIQLIPPIYDEIKYVNNNIIIVSQNKKYGVISISNKNIIPLKYDKIYLDRYKITYENKEPEIYVLKNGIYSQLDKNNKQIRSNISEKEIKEKFEYYFEK</sequence>
<organism evidence="1 2">
    <name type="scientific">Flavobacterium rakeshii</name>
    <dbReference type="NCBI Taxonomy" id="1038845"/>
    <lineage>
        <taxon>Bacteria</taxon>
        <taxon>Pseudomonadati</taxon>
        <taxon>Bacteroidota</taxon>
        <taxon>Flavobacteriia</taxon>
        <taxon>Flavobacteriales</taxon>
        <taxon>Flavobacteriaceae</taxon>
        <taxon>Flavobacterium</taxon>
    </lineage>
</organism>
<dbReference type="OrthoDB" id="623514at2"/>
<name>A0A6N8HAU8_9FLAO</name>
<dbReference type="Pfam" id="PF14903">
    <property type="entry name" value="WG_beta_rep"/>
    <property type="match status" value="8"/>
</dbReference>
<protein>
    <recommendedName>
        <fullName evidence="3">WG repeat-containing protein</fullName>
    </recommendedName>
</protein>